<comment type="caution">
    <text evidence="2">The sequence shown here is derived from an EMBL/GenBank/DDBJ whole genome shotgun (WGS) entry which is preliminary data.</text>
</comment>
<gene>
    <name evidence="2" type="ORF">AWB67_05935</name>
</gene>
<dbReference type="EMBL" id="FCOL02000065">
    <property type="protein sequence ID" value="SAL81770.1"/>
    <property type="molecule type" value="Genomic_DNA"/>
</dbReference>
<evidence type="ECO:0000313" key="3">
    <source>
        <dbReference type="Proteomes" id="UP000054925"/>
    </source>
</evidence>
<organism evidence="2 3">
    <name type="scientific">Caballeronia terrestris</name>
    <dbReference type="NCBI Taxonomy" id="1226301"/>
    <lineage>
        <taxon>Bacteria</taxon>
        <taxon>Pseudomonadati</taxon>
        <taxon>Pseudomonadota</taxon>
        <taxon>Betaproteobacteria</taxon>
        <taxon>Burkholderiales</taxon>
        <taxon>Burkholderiaceae</taxon>
        <taxon>Caballeronia</taxon>
    </lineage>
</organism>
<accession>A0A158KMH7</accession>
<feature type="compositionally biased region" description="Polar residues" evidence="1">
    <location>
        <begin position="1"/>
        <end position="18"/>
    </location>
</feature>
<keyword evidence="3" id="KW-1185">Reference proteome</keyword>
<dbReference type="Proteomes" id="UP000054925">
    <property type="component" value="Unassembled WGS sequence"/>
</dbReference>
<name>A0A158KMH7_9BURK</name>
<dbReference type="RefSeq" id="WP_087659696.1">
    <property type="nucleotide sequence ID" value="NZ_FCOL02000065.1"/>
</dbReference>
<feature type="region of interest" description="Disordered" evidence="1">
    <location>
        <begin position="1"/>
        <end position="24"/>
    </location>
</feature>
<sequence>MNETFTNTESHDGSQGNTPVDPVPTVDMIPECEAPIASVLGMDTIETYYQAPVVSAPVEETAAEEKSDDPTVPGIGHLPPSETTVQDAEVFFPLAGEWDPSGTFLVGQVDTQERSSHAVARLPNTSPLQTERGREWVEFMRESMATALEKDQWRAAVDRPGSEWRQGVKSERGNISMGALSFKNVSGEMLTGEKAVLQVRAPVGLGSTIQVPLWHSGFHITVRPRRRSLSSN</sequence>
<reference evidence="2" key="1">
    <citation type="submission" date="2016-01" db="EMBL/GenBank/DDBJ databases">
        <authorList>
            <person name="Peeters C."/>
        </authorList>
    </citation>
    <scope>NUCLEOTIDE SEQUENCE [LARGE SCALE GENOMIC DNA]</scope>
    <source>
        <strain evidence="2">LMG 22937</strain>
    </source>
</reference>
<evidence type="ECO:0000313" key="2">
    <source>
        <dbReference type="EMBL" id="SAL81770.1"/>
    </source>
</evidence>
<protein>
    <submittedName>
        <fullName evidence="2">Uncharacterized protein</fullName>
    </submittedName>
</protein>
<dbReference type="AlphaFoldDB" id="A0A158KMH7"/>
<proteinExistence type="predicted"/>
<evidence type="ECO:0000256" key="1">
    <source>
        <dbReference type="SAM" id="MobiDB-lite"/>
    </source>
</evidence>